<keyword evidence="3" id="KW-1185">Reference proteome</keyword>
<dbReference type="EMBL" id="CP003924">
    <property type="protein sequence ID" value="AGS33523.1"/>
    <property type="molecule type" value="Genomic_DNA"/>
</dbReference>
<dbReference type="PATRIC" id="fig|1224163.3.peg.39"/>
<dbReference type="AlphaFoldDB" id="S5TFU9"/>
<evidence type="ECO:0000313" key="2">
    <source>
        <dbReference type="EMBL" id="AGS33523.1"/>
    </source>
</evidence>
<reference evidence="2 3" key="1">
    <citation type="submission" date="2012-11" db="EMBL/GenBank/DDBJ databases">
        <title>The complete genome sequence of Corynebacterium maris Coryn-1 (=DSM 45190).</title>
        <authorList>
            <person name="Schaffert L."/>
            <person name="Albersmeier A."/>
            <person name="Kalinowski J."/>
            <person name="Ruckert C."/>
        </authorList>
    </citation>
    <scope>NUCLEOTIDE SEQUENCE [LARGE SCALE GENOMIC DNA]</scope>
    <source>
        <strain evidence="3">Coryn-1</strain>
    </source>
</reference>
<evidence type="ECO:0000256" key="1">
    <source>
        <dbReference type="SAM" id="MobiDB-lite"/>
    </source>
</evidence>
<feature type="compositionally biased region" description="Basic and acidic residues" evidence="1">
    <location>
        <begin position="82"/>
        <end position="106"/>
    </location>
</feature>
<dbReference type="Proteomes" id="UP000015388">
    <property type="component" value="Chromosome"/>
</dbReference>
<accession>S5TFU9</accession>
<proteinExistence type="predicted"/>
<sequence>MTHVSYTTLHEKLDALLDELGVPEVDVSGLNPESAASLHAKVDALCAVHGGDPAGLAGDTLAQLHPKLDLLLTDHGGPATPDHPDSVASVKDKLDAISRQRTDGDA</sequence>
<protein>
    <submittedName>
        <fullName evidence="2">Uncharacterized protein</fullName>
    </submittedName>
</protein>
<dbReference type="RefSeq" id="WP_020933458.1">
    <property type="nucleotide sequence ID" value="NC_021915.1"/>
</dbReference>
<organism evidence="2 3">
    <name type="scientific">Corynebacterium maris DSM 45190</name>
    <dbReference type="NCBI Taxonomy" id="1224163"/>
    <lineage>
        <taxon>Bacteria</taxon>
        <taxon>Bacillati</taxon>
        <taxon>Actinomycetota</taxon>
        <taxon>Actinomycetes</taxon>
        <taxon>Mycobacteriales</taxon>
        <taxon>Corynebacteriaceae</taxon>
        <taxon>Corynebacterium</taxon>
    </lineage>
</organism>
<dbReference type="KEGG" id="cmd:B841_00200"/>
<name>S5TFU9_9CORY</name>
<dbReference type="OrthoDB" id="4409813at2"/>
<feature type="region of interest" description="Disordered" evidence="1">
    <location>
        <begin position="74"/>
        <end position="106"/>
    </location>
</feature>
<dbReference type="HOGENOM" id="CLU_2154142_0_0_11"/>
<gene>
    <name evidence="2" type="ORF">B841_00200</name>
</gene>
<evidence type="ECO:0000313" key="3">
    <source>
        <dbReference type="Proteomes" id="UP000015388"/>
    </source>
</evidence>